<sequence length="55" mass="6491">MLRRQHAIQNGIYQLIHDCLGQRTQFFLDFAHLYLMSDCTSYTTMQENGVKIILL</sequence>
<name>A0A1X7UL30_AMPQE</name>
<proteinExistence type="predicted"/>
<organism evidence="1">
    <name type="scientific">Amphimedon queenslandica</name>
    <name type="common">Sponge</name>
    <dbReference type="NCBI Taxonomy" id="400682"/>
    <lineage>
        <taxon>Eukaryota</taxon>
        <taxon>Metazoa</taxon>
        <taxon>Porifera</taxon>
        <taxon>Demospongiae</taxon>
        <taxon>Heteroscleromorpha</taxon>
        <taxon>Haplosclerida</taxon>
        <taxon>Niphatidae</taxon>
        <taxon>Amphimedon</taxon>
    </lineage>
</organism>
<accession>A0A1X7UL30</accession>
<protein>
    <submittedName>
        <fullName evidence="1">Uncharacterized protein</fullName>
    </submittedName>
</protein>
<dbReference type="EnsemblMetazoa" id="Aqu2.1.28376_001">
    <property type="protein sequence ID" value="Aqu2.1.28376_001"/>
    <property type="gene ID" value="Aqu2.1.28376"/>
</dbReference>
<dbReference type="AlphaFoldDB" id="A0A1X7UL30"/>
<evidence type="ECO:0000313" key="1">
    <source>
        <dbReference type="EnsemblMetazoa" id="Aqu2.1.28376_001"/>
    </source>
</evidence>
<dbReference type="InParanoid" id="A0A1X7UL30"/>
<reference evidence="1" key="1">
    <citation type="submission" date="2017-05" db="UniProtKB">
        <authorList>
            <consortium name="EnsemblMetazoa"/>
        </authorList>
    </citation>
    <scope>IDENTIFICATION</scope>
</reference>